<evidence type="ECO:0000256" key="3">
    <source>
        <dbReference type="ARBA" id="ARBA00022763"/>
    </source>
</evidence>
<dbReference type="GO" id="GO:0004519">
    <property type="term" value="F:endonuclease activity"/>
    <property type="evidence" value="ECO:0007669"/>
    <property type="project" value="UniProtKB-KW"/>
</dbReference>
<evidence type="ECO:0000313" key="8">
    <source>
        <dbReference type="EMBL" id="NOV02834.1"/>
    </source>
</evidence>
<keyword evidence="3" id="KW-0227">DNA damage</keyword>
<dbReference type="PANTHER" id="PTHR31290">
    <property type="entry name" value="UV-DAMAGE ENDONUCLEASE"/>
    <property type="match status" value="1"/>
</dbReference>
<evidence type="ECO:0000313" key="9">
    <source>
        <dbReference type="Proteomes" id="UP000618579"/>
    </source>
</evidence>
<dbReference type="Gene3D" id="3.20.20.150">
    <property type="entry name" value="Divalent-metal-dependent TIM barrel enzymes"/>
    <property type="match status" value="1"/>
</dbReference>
<keyword evidence="2 8" id="KW-0255">Endonuclease</keyword>
<dbReference type="InterPro" id="IPR036237">
    <property type="entry name" value="Xyl_isomerase-like_sf"/>
</dbReference>
<dbReference type="SUPFAM" id="SSF51658">
    <property type="entry name" value="Xylose isomerase-like"/>
    <property type="match status" value="1"/>
</dbReference>
<evidence type="ECO:0000256" key="7">
    <source>
        <dbReference type="SAM" id="MobiDB-lite"/>
    </source>
</evidence>
<evidence type="ECO:0000256" key="2">
    <source>
        <dbReference type="ARBA" id="ARBA00022759"/>
    </source>
</evidence>
<evidence type="ECO:0000256" key="6">
    <source>
        <dbReference type="ARBA" id="ARBA00023204"/>
    </source>
</evidence>
<keyword evidence="5" id="KW-0378">Hydrolase</keyword>
<keyword evidence="4" id="KW-0228">DNA excision</keyword>
<name>A0ABX1ZS05_9BACL</name>
<reference evidence="8 9" key="1">
    <citation type="submission" date="2019-10" db="EMBL/GenBank/DDBJ databases">
        <title>Description of Paenibacillus pedi sp. nov.</title>
        <authorList>
            <person name="Carlier A."/>
            <person name="Qi S."/>
        </authorList>
    </citation>
    <scope>NUCLEOTIDE SEQUENCE [LARGE SCALE GENOMIC DNA]</scope>
    <source>
        <strain evidence="8 9">LMG 31457</strain>
    </source>
</reference>
<feature type="region of interest" description="Disordered" evidence="7">
    <location>
        <begin position="240"/>
        <end position="277"/>
    </location>
</feature>
<evidence type="ECO:0000256" key="5">
    <source>
        <dbReference type="ARBA" id="ARBA00022801"/>
    </source>
</evidence>
<accession>A0ABX1ZS05</accession>
<feature type="compositionally biased region" description="Low complexity" evidence="7">
    <location>
        <begin position="242"/>
        <end position="255"/>
    </location>
</feature>
<dbReference type="PANTHER" id="PTHR31290:SF5">
    <property type="entry name" value="UV-DAMAGE ENDONUCLEASE"/>
    <property type="match status" value="1"/>
</dbReference>
<sequence>MIIRLGYVAMSTVVKNASPSKTMTATRFSKLLDREAAIRKLERLGAENLHNTLRLLRHNRAHDIMVFRFSSRFIPLIGHEMLGDWNPIPTLSAEFEELGTYAKQAGMRVSFHPDHFTVLSTPKADVLQKSILDLERHNAMLNAMGLGSEARCNIHVGGSYGDKNKAAKRFVHNFSTLRPEIQRRITLENDDKTFNALETLNIAETVGIPMVLDVHHHAVNNEGEDAAALWPRIQQTWLNPASQQQQQPQQESQQPDEALPPKIHVSSPKSETDPRSHADYVEAGPLLAFLRAIAPVTPRLDIMIEAKMKDEALFRLMEDFKLQEGVTVLDQASVRL</sequence>
<comment type="caution">
    <text evidence="8">The sequence shown here is derived from an EMBL/GenBank/DDBJ whole genome shotgun (WGS) entry which is preliminary data.</text>
</comment>
<keyword evidence="1" id="KW-0540">Nuclease</keyword>
<organism evidence="8 9">
    <name type="scientific">Paenibacillus planticolens</name>
    <dbReference type="NCBI Taxonomy" id="2654976"/>
    <lineage>
        <taxon>Bacteria</taxon>
        <taxon>Bacillati</taxon>
        <taxon>Bacillota</taxon>
        <taxon>Bacilli</taxon>
        <taxon>Bacillales</taxon>
        <taxon>Paenibacillaceae</taxon>
        <taxon>Paenibacillus</taxon>
    </lineage>
</organism>
<evidence type="ECO:0000256" key="1">
    <source>
        <dbReference type="ARBA" id="ARBA00022722"/>
    </source>
</evidence>
<dbReference type="Proteomes" id="UP000618579">
    <property type="component" value="Unassembled WGS sequence"/>
</dbReference>
<dbReference type="EMBL" id="WHNZ01000048">
    <property type="protein sequence ID" value="NOV02834.1"/>
    <property type="molecule type" value="Genomic_DNA"/>
</dbReference>
<dbReference type="InterPro" id="IPR004601">
    <property type="entry name" value="UvdE"/>
</dbReference>
<protein>
    <submittedName>
        <fullName evidence="8">UV DNA damage repair endonuclease UvsE</fullName>
    </submittedName>
</protein>
<dbReference type="RefSeq" id="WP_171685662.1">
    <property type="nucleotide sequence ID" value="NZ_WHNZ01000048.1"/>
</dbReference>
<proteinExistence type="predicted"/>
<evidence type="ECO:0000256" key="4">
    <source>
        <dbReference type="ARBA" id="ARBA00022769"/>
    </source>
</evidence>
<gene>
    <name evidence="8" type="primary">uvsE</name>
    <name evidence="8" type="ORF">GC097_22785</name>
</gene>
<keyword evidence="6" id="KW-0234">DNA repair</keyword>
<dbReference type="NCBIfam" id="TIGR00629">
    <property type="entry name" value="uvde"/>
    <property type="match status" value="1"/>
</dbReference>
<dbReference type="Pfam" id="PF03851">
    <property type="entry name" value="UvdE"/>
    <property type="match status" value="1"/>
</dbReference>
<keyword evidence="9" id="KW-1185">Reference proteome</keyword>